<gene>
    <name evidence="1" type="ORF">O6H91_20G043000</name>
</gene>
<evidence type="ECO:0000313" key="1">
    <source>
        <dbReference type="EMBL" id="KAJ7519529.1"/>
    </source>
</evidence>
<name>A0ACC2APR2_DIPCM</name>
<sequence>MVITSCHLWEWIASRFRDIAVISICTIMIADAATPQIGINYGRVADNLPSPAQVVSLIKNLNIGLVKIYDANSQVLNALANTGMEVSVMVPNEQISNIASSQTSSDNWVEQNIVPYYPATQITFLAVGNEILSDTSIKSVWAQLVPAMSNIYSSLVKNNISQIQVTTAVASDALGNSFPPSNATFRDDIATSVIKPMLSFLSRTNSVFFANIYPYFAWASNAQQISLQYAIFGSSNVVVTDGSTQYTSLMDAMLDATIVAMKNLGYGDVNIVISETGWPTMGGTGANVKNAALYNRRMVRRAMASPSVGTPLRPKATIPTFIFALFNEDQKPGAATERNWGVLYPNGSSVYAIDFTGQLGDDQYDSSLLAPVQSPTQAPAPSPT</sequence>
<dbReference type="EMBL" id="CM055111">
    <property type="protein sequence ID" value="KAJ7519529.1"/>
    <property type="molecule type" value="Genomic_DNA"/>
</dbReference>
<organism evidence="1 2">
    <name type="scientific">Diphasiastrum complanatum</name>
    <name type="common">Issler's clubmoss</name>
    <name type="synonym">Lycopodium complanatum</name>
    <dbReference type="NCBI Taxonomy" id="34168"/>
    <lineage>
        <taxon>Eukaryota</taxon>
        <taxon>Viridiplantae</taxon>
        <taxon>Streptophyta</taxon>
        <taxon>Embryophyta</taxon>
        <taxon>Tracheophyta</taxon>
        <taxon>Lycopodiopsida</taxon>
        <taxon>Lycopodiales</taxon>
        <taxon>Lycopodiaceae</taxon>
        <taxon>Lycopodioideae</taxon>
        <taxon>Diphasiastrum</taxon>
    </lineage>
</organism>
<proteinExistence type="predicted"/>
<reference evidence="2" key="1">
    <citation type="journal article" date="2024" name="Proc. Natl. Acad. Sci. U.S.A.">
        <title>Extraordinary preservation of gene collinearity over three hundred million years revealed in homosporous lycophytes.</title>
        <authorList>
            <person name="Li C."/>
            <person name="Wickell D."/>
            <person name="Kuo L.Y."/>
            <person name="Chen X."/>
            <person name="Nie B."/>
            <person name="Liao X."/>
            <person name="Peng D."/>
            <person name="Ji J."/>
            <person name="Jenkins J."/>
            <person name="Williams M."/>
            <person name="Shu S."/>
            <person name="Plott C."/>
            <person name="Barry K."/>
            <person name="Rajasekar S."/>
            <person name="Grimwood J."/>
            <person name="Han X."/>
            <person name="Sun S."/>
            <person name="Hou Z."/>
            <person name="He W."/>
            <person name="Dai G."/>
            <person name="Sun C."/>
            <person name="Schmutz J."/>
            <person name="Leebens-Mack J.H."/>
            <person name="Li F.W."/>
            <person name="Wang L."/>
        </authorList>
    </citation>
    <scope>NUCLEOTIDE SEQUENCE [LARGE SCALE GENOMIC DNA]</scope>
    <source>
        <strain evidence="2">cv. PW_Plant_1</strain>
    </source>
</reference>
<keyword evidence="2" id="KW-1185">Reference proteome</keyword>
<dbReference type="Proteomes" id="UP001162992">
    <property type="component" value="Chromosome 20"/>
</dbReference>
<evidence type="ECO:0000313" key="2">
    <source>
        <dbReference type="Proteomes" id="UP001162992"/>
    </source>
</evidence>
<comment type="caution">
    <text evidence="1">The sequence shown here is derived from an EMBL/GenBank/DDBJ whole genome shotgun (WGS) entry which is preliminary data.</text>
</comment>
<accession>A0ACC2APR2</accession>
<protein>
    <submittedName>
        <fullName evidence="1">Uncharacterized protein</fullName>
    </submittedName>
</protein>